<feature type="signal peptide" evidence="6">
    <location>
        <begin position="1"/>
        <end position="23"/>
    </location>
</feature>
<evidence type="ECO:0000256" key="2">
    <source>
        <dbReference type="ARBA" id="ARBA00022723"/>
    </source>
</evidence>
<evidence type="ECO:0000256" key="6">
    <source>
        <dbReference type="SAM" id="SignalP"/>
    </source>
</evidence>
<keyword evidence="3 4" id="KW-0408">Iron</keyword>
<reference evidence="8 9" key="1">
    <citation type="journal article" date="2015" name="Biotechnol. Bioeng.">
        <title>Genome sequence and phenotypic characterization of Caulobacter segnis.</title>
        <authorList>
            <person name="Patel S."/>
            <person name="Fletcher B."/>
            <person name="Scott D.C."/>
            <person name="Ely B."/>
        </authorList>
    </citation>
    <scope>NUCLEOTIDE SEQUENCE [LARGE SCALE GENOMIC DNA]</scope>
    <source>
        <strain evidence="8 9">TK0059</strain>
    </source>
</reference>
<dbReference type="InterPro" id="IPR036909">
    <property type="entry name" value="Cyt_c-like_dom_sf"/>
</dbReference>
<organism evidence="8 9">
    <name type="scientific">Caulobacter segnis</name>
    <dbReference type="NCBI Taxonomy" id="88688"/>
    <lineage>
        <taxon>Bacteria</taxon>
        <taxon>Pseudomonadati</taxon>
        <taxon>Pseudomonadota</taxon>
        <taxon>Alphaproteobacteria</taxon>
        <taxon>Caulobacterales</taxon>
        <taxon>Caulobacteraceae</taxon>
        <taxon>Caulobacter</taxon>
    </lineage>
</organism>
<evidence type="ECO:0000256" key="1">
    <source>
        <dbReference type="ARBA" id="ARBA00022617"/>
    </source>
</evidence>
<proteinExistence type="predicted"/>
<dbReference type="PROSITE" id="PS51007">
    <property type="entry name" value="CYTC"/>
    <property type="match status" value="1"/>
</dbReference>
<evidence type="ECO:0000256" key="4">
    <source>
        <dbReference type="PROSITE-ProRule" id="PRU00433"/>
    </source>
</evidence>
<dbReference type="SUPFAM" id="SSF46626">
    <property type="entry name" value="Cytochrome c"/>
    <property type="match status" value="1"/>
</dbReference>
<feature type="region of interest" description="Disordered" evidence="5">
    <location>
        <begin position="23"/>
        <end position="46"/>
    </location>
</feature>
<evidence type="ECO:0000256" key="5">
    <source>
        <dbReference type="SAM" id="MobiDB-lite"/>
    </source>
</evidence>
<dbReference type="Proteomes" id="UP000240527">
    <property type="component" value="Chromosome"/>
</dbReference>
<name>A0ABN5IUP7_9CAUL</name>
<keyword evidence="2 4" id="KW-0479">Metal-binding</keyword>
<evidence type="ECO:0000313" key="8">
    <source>
        <dbReference type="EMBL" id="AVQ02452.1"/>
    </source>
</evidence>
<protein>
    <submittedName>
        <fullName evidence="8">Cytochrome C</fullName>
    </submittedName>
</protein>
<keyword evidence="9" id="KW-1185">Reference proteome</keyword>
<keyword evidence="6" id="KW-0732">Signal</keyword>
<keyword evidence="1 4" id="KW-0349">Heme</keyword>
<accession>A0ABN5IUP7</accession>
<gene>
    <name evidence="8" type="ORF">B7G68_11735</name>
</gene>
<evidence type="ECO:0000256" key="3">
    <source>
        <dbReference type="ARBA" id="ARBA00023004"/>
    </source>
</evidence>
<feature type="domain" description="Cytochrome c" evidence="7">
    <location>
        <begin position="35"/>
        <end position="121"/>
    </location>
</feature>
<evidence type="ECO:0000313" key="9">
    <source>
        <dbReference type="Proteomes" id="UP000240527"/>
    </source>
</evidence>
<dbReference type="RefSeq" id="WP_013079401.1">
    <property type="nucleotide sequence ID" value="NZ_CP027850.1"/>
</dbReference>
<dbReference type="InterPro" id="IPR009056">
    <property type="entry name" value="Cyt_c-like_dom"/>
</dbReference>
<sequence>MRYATLMGTLVLATAVMVGGALAQSSPSERRKVDADTVAGSPARGGDFARRECAGCHTVRGDSVSPKAGAPTFEEIAGRYVQTRLDWELEAITQVGHYSMPAKAMSKADIADVTAYIRSLKR</sequence>
<feature type="chain" id="PRO_5045469262" evidence="6">
    <location>
        <begin position="24"/>
        <end position="122"/>
    </location>
</feature>
<dbReference type="Pfam" id="PF00034">
    <property type="entry name" value="Cytochrom_C"/>
    <property type="match status" value="1"/>
</dbReference>
<evidence type="ECO:0000259" key="7">
    <source>
        <dbReference type="PROSITE" id="PS51007"/>
    </source>
</evidence>
<dbReference type="Gene3D" id="1.10.760.10">
    <property type="entry name" value="Cytochrome c-like domain"/>
    <property type="match status" value="1"/>
</dbReference>
<dbReference type="EMBL" id="CP027850">
    <property type="protein sequence ID" value="AVQ02452.1"/>
    <property type="molecule type" value="Genomic_DNA"/>
</dbReference>